<evidence type="ECO:0000313" key="4">
    <source>
        <dbReference type="Proteomes" id="UP000826271"/>
    </source>
</evidence>
<evidence type="ECO:0000259" key="2">
    <source>
        <dbReference type="Pfam" id="PF03732"/>
    </source>
</evidence>
<evidence type="ECO:0000256" key="1">
    <source>
        <dbReference type="SAM" id="MobiDB-lite"/>
    </source>
</evidence>
<dbReference type="AlphaFoldDB" id="A0AAV6WFQ4"/>
<accession>A0AAV6WFQ4</accession>
<comment type="caution">
    <text evidence="3">The sequence shown here is derived from an EMBL/GenBank/DDBJ whole genome shotgun (WGS) entry which is preliminary data.</text>
</comment>
<gene>
    <name evidence="3" type="ORF">BUALT_Bualt14G0027000</name>
</gene>
<dbReference type="InterPro" id="IPR005162">
    <property type="entry name" value="Retrotrans_gag_dom"/>
</dbReference>
<feature type="compositionally biased region" description="Basic and acidic residues" evidence="1">
    <location>
        <begin position="338"/>
        <end position="349"/>
    </location>
</feature>
<name>A0AAV6WFQ4_9LAMI</name>
<organism evidence="3 4">
    <name type="scientific">Buddleja alternifolia</name>
    <dbReference type="NCBI Taxonomy" id="168488"/>
    <lineage>
        <taxon>Eukaryota</taxon>
        <taxon>Viridiplantae</taxon>
        <taxon>Streptophyta</taxon>
        <taxon>Embryophyta</taxon>
        <taxon>Tracheophyta</taxon>
        <taxon>Spermatophyta</taxon>
        <taxon>Magnoliopsida</taxon>
        <taxon>eudicotyledons</taxon>
        <taxon>Gunneridae</taxon>
        <taxon>Pentapetalae</taxon>
        <taxon>asterids</taxon>
        <taxon>lamiids</taxon>
        <taxon>Lamiales</taxon>
        <taxon>Scrophulariaceae</taxon>
        <taxon>Buddlejeae</taxon>
        <taxon>Buddleja</taxon>
    </lineage>
</organism>
<evidence type="ECO:0000313" key="3">
    <source>
        <dbReference type="EMBL" id="KAG8369569.1"/>
    </source>
</evidence>
<feature type="compositionally biased region" description="Basic and acidic residues" evidence="1">
    <location>
        <begin position="302"/>
        <end position="322"/>
    </location>
</feature>
<dbReference type="EMBL" id="WHWC01000014">
    <property type="protein sequence ID" value="KAG8369569.1"/>
    <property type="molecule type" value="Genomic_DNA"/>
</dbReference>
<keyword evidence="4" id="KW-1185">Reference proteome</keyword>
<reference evidence="3" key="1">
    <citation type="submission" date="2019-10" db="EMBL/GenBank/DDBJ databases">
        <authorList>
            <person name="Zhang R."/>
            <person name="Pan Y."/>
            <person name="Wang J."/>
            <person name="Ma R."/>
            <person name="Yu S."/>
        </authorList>
    </citation>
    <scope>NUCLEOTIDE SEQUENCE</scope>
    <source>
        <strain evidence="3">LA-IB0</strain>
        <tissue evidence="3">Leaf</tissue>
    </source>
</reference>
<dbReference type="Pfam" id="PF03732">
    <property type="entry name" value="Retrotrans_gag"/>
    <property type="match status" value="1"/>
</dbReference>
<proteinExistence type="predicted"/>
<sequence>MTQGLCNQCGMAGRECGLSSTVKKTRQLAGWLDSVLGFSAPCGISRLWAKFSADPNALRDRILEMETRIRRVEGFMGTPMEPLETTVFQALEKKDVLQKSVNEIPFFIEGQIVSMGEDLGILTDAMDLKIDVINTELSVLKRAVGGSMQDERPYSSKLKEAKISDSEKVSITSMYLAGDAKLWWRTHLSDDISTNRQKIETWDALKRELKDQFLPCNTSWLARESLRKLKHTGTVRDYVKDFSSLMLDIREMAEEDKLLNFMSGLQSWAQAELTRQGVKDLPSAYAAADRLVDFLVVGGSNSEKKKSKDGGKDKGKNKYGKDKKSKFKKAKDVVSGSKPKDSQPEIDRS</sequence>
<dbReference type="Proteomes" id="UP000826271">
    <property type="component" value="Unassembled WGS sequence"/>
</dbReference>
<feature type="domain" description="Retrotransposon gag" evidence="2">
    <location>
        <begin position="171"/>
        <end position="266"/>
    </location>
</feature>
<protein>
    <recommendedName>
        <fullName evidence="2">Retrotransposon gag domain-containing protein</fullName>
    </recommendedName>
</protein>
<feature type="region of interest" description="Disordered" evidence="1">
    <location>
        <begin position="301"/>
        <end position="349"/>
    </location>
</feature>